<proteinExistence type="predicted"/>
<evidence type="ECO:0000313" key="2">
    <source>
        <dbReference type="Proteomes" id="UP000064912"/>
    </source>
</evidence>
<dbReference type="AlphaFoldDB" id="A0A0D6AY40"/>
<dbReference type="KEGG" id="rsu:NHU_00608"/>
<name>A0A0D6AY40_RHOSU</name>
<sequence length="61" mass="6864">MRRALIHPFALEAPYARTIFNAISATFNAIIATLNAISATFNAIGESVFYNSTRRRAYYYA</sequence>
<gene>
    <name evidence="1" type="primary">kup</name>
    <name evidence="1" type="ORF">NHU_00608</name>
</gene>
<protein>
    <submittedName>
        <fullName evidence="1">Probable potassium transport system protein kup</fullName>
    </submittedName>
</protein>
<dbReference type="EMBL" id="AP014800">
    <property type="protein sequence ID" value="BAQ67777.1"/>
    <property type="molecule type" value="Genomic_DNA"/>
</dbReference>
<dbReference type="Proteomes" id="UP000064912">
    <property type="component" value="Chromosome"/>
</dbReference>
<accession>A0A0D6AY40</accession>
<evidence type="ECO:0000313" key="1">
    <source>
        <dbReference type="EMBL" id="BAQ67777.1"/>
    </source>
</evidence>
<organism evidence="1 2">
    <name type="scientific">Rhodovulum sulfidophilum</name>
    <name type="common">Rhodobacter sulfidophilus</name>
    <dbReference type="NCBI Taxonomy" id="35806"/>
    <lineage>
        <taxon>Bacteria</taxon>
        <taxon>Pseudomonadati</taxon>
        <taxon>Pseudomonadota</taxon>
        <taxon>Alphaproteobacteria</taxon>
        <taxon>Rhodobacterales</taxon>
        <taxon>Paracoccaceae</taxon>
        <taxon>Rhodovulum</taxon>
    </lineage>
</organism>
<reference evidence="1 2" key="1">
    <citation type="submission" date="2015-02" db="EMBL/GenBank/DDBJ databases">
        <title>Genome sequene of Rhodovulum sulfidophilum DSM 2351.</title>
        <authorList>
            <person name="Nagao N."/>
        </authorList>
    </citation>
    <scope>NUCLEOTIDE SEQUENCE [LARGE SCALE GENOMIC DNA]</scope>
    <source>
        <strain evidence="1 2">DSM 2351</strain>
    </source>
</reference>